<evidence type="ECO:0000256" key="3">
    <source>
        <dbReference type="ARBA" id="ARBA00023274"/>
    </source>
</evidence>
<dbReference type="InterPro" id="IPR050063">
    <property type="entry name" value="Ribosomal_protein_uL29"/>
</dbReference>
<protein>
    <recommendedName>
        <fullName evidence="4 5">Large ribosomal subunit protein uL29</fullName>
    </recommendedName>
</protein>
<accession>A0A6M5YVV6</accession>
<evidence type="ECO:0000256" key="6">
    <source>
        <dbReference type="SAM" id="MobiDB-lite"/>
    </source>
</evidence>
<name>A0A6M5YVV6_9BACT</name>
<dbReference type="EMBL" id="CP053452">
    <property type="protein sequence ID" value="QJW97526.1"/>
    <property type="molecule type" value="Genomic_DNA"/>
</dbReference>
<feature type="compositionally biased region" description="Pro residues" evidence="6">
    <location>
        <begin position="116"/>
        <end position="125"/>
    </location>
</feature>
<evidence type="ECO:0000256" key="1">
    <source>
        <dbReference type="ARBA" id="ARBA00009254"/>
    </source>
</evidence>
<proteinExistence type="inferred from homology"/>
<dbReference type="AlphaFoldDB" id="A0A6M5YVV6"/>
<keyword evidence="8" id="KW-1185">Reference proteome</keyword>
<dbReference type="GO" id="GO:0022625">
    <property type="term" value="C:cytosolic large ribosomal subunit"/>
    <property type="evidence" value="ECO:0007669"/>
    <property type="project" value="TreeGrafter"/>
</dbReference>
<dbReference type="SUPFAM" id="SSF46561">
    <property type="entry name" value="Ribosomal protein L29 (L29p)"/>
    <property type="match status" value="1"/>
</dbReference>
<dbReference type="GO" id="GO:0003735">
    <property type="term" value="F:structural constituent of ribosome"/>
    <property type="evidence" value="ECO:0007669"/>
    <property type="project" value="InterPro"/>
</dbReference>
<dbReference type="Proteomes" id="UP000503447">
    <property type="component" value="Chromosome"/>
</dbReference>
<gene>
    <name evidence="5" type="primary">rpmC</name>
    <name evidence="7" type="ORF">FTUN_5100</name>
</gene>
<dbReference type="InterPro" id="IPR001854">
    <property type="entry name" value="Ribosomal_uL29"/>
</dbReference>
<evidence type="ECO:0000313" key="8">
    <source>
        <dbReference type="Proteomes" id="UP000503447"/>
    </source>
</evidence>
<dbReference type="Pfam" id="PF00831">
    <property type="entry name" value="Ribosomal_L29"/>
    <property type="match status" value="1"/>
</dbReference>
<evidence type="ECO:0000256" key="5">
    <source>
        <dbReference type="HAMAP-Rule" id="MF_00374"/>
    </source>
</evidence>
<dbReference type="Gene3D" id="1.10.287.310">
    <property type="match status" value="1"/>
</dbReference>
<dbReference type="PANTHER" id="PTHR10916">
    <property type="entry name" value="60S RIBOSOMAL PROTEIN L35/50S RIBOSOMAL PROTEIN L29"/>
    <property type="match status" value="1"/>
</dbReference>
<dbReference type="NCBIfam" id="TIGR00012">
    <property type="entry name" value="L29"/>
    <property type="match status" value="1"/>
</dbReference>
<feature type="compositionally biased region" description="Basic and acidic residues" evidence="6">
    <location>
        <begin position="135"/>
        <end position="153"/>
    </location>
</feature>
<keyword evidence="3 5" id="KW-0687">Ribonucleoprotein</keyword>
<comment type="similarity">
    <text evidence="1 5">Belongs to the universal ribosomal protein uL29 family.</text>
</comment>
<reference evidence="8" key="1">
    <citation type="submission" date="2020-05" db="EMBL/GenBank/DDBJ databases">
        <title>Frigoriglobus tundricola gen. nov., sp. nov., a psychrotolerant cellulolytic planctomycete of the family Gemmataceae with two divergent copies of 16S rRNA gene.</title>
        <authorList>
            <person name="Kulichevskaya I.S."/>
            <person name="Ivanova A.A."/>
            <person name="Naumoff D.G."/>
            <person name="Beletsky A.V."/>
            <person name="Rijpstra W.I.C."/>
            <person name="Sinninghe Damste J.S."/>
            <person name="Mardanov A.V."/>
            <person name="Ravin N.V."/>
            <person name="Dedysh S.N."/>
        </authorList>
    </citation>
    <scope>NUCLEOTIDE SEQUENCE [LARGE SCALE GENOMIC DNA]</scope>
    <source>
        <strain evidence="8">PL17</strain>
    </source>
</reference>
<organism evidence="7 8">
    <name type="scientific">Frigoriglobus tundricola</name>
    <dbReference type="NCBI Taxonomy" id="2774151"/>
    <lineage>
        <taxon>Bacteria</taxon>
        <taxon>Pseudomonadati</taxon>
        <taxon>Planctomycetota</taxon>
        <taxon>Planctomycetia</taxon>
        <taxon>Gemmatales</taxon>
        <taxon>Gemmataceae</taxon>
        <taxon>Frigoriglobus</taxon>
    </lineage>
</organism>
<feature type="region of interest" description="Disordered" evidence="6">
    <location>
        <begin position="111"/>
        <end position="162"/>
    </location>
</feature>
<evidence type="ECO:0000256" key="2">
    <source>
        <dbReference type="ARBA" id="ARBA00022980"/>
    </source>
</evidence>
<dbReference type="GO" id="GO:0006412">
    <property type="term" value="P:translation"/>
    <property type="evidence" value="ECO:0007669"/>
    <property type="project" value="UniProtKB-UniRule"/>
</dbReference>
<dbReference type="RefSeq" id="WP_227254412.1">
    <property type="nucleotide sequence ID" value="NZ_CP053452.2"/>
</dbReference>
<dbReference type="KEGG" id="ftj:FTUN_5100"/>
<dbReference type="HAMAP" id="MF_00374">
    <property type="entry name" value="Ribosomal_uL29"/>
    <property type="match status" value="1"/>
</dbReference>
<evidence type="ECO:0000313" key="7">
    <source>
        <dbReference type="EMBL" id="QJW97526.1"/>
    </source>
</evidence>
<sequence length="162" mass="17477">MQKKMKEFRGMSDEQLSLALKDTEKHLFQLRFQSATDRLETPSEIRKAKRDIARIKTLQREKELAKLEGLPVDQLGTRIAALAAKEAANVPGKRTAHRQGARLTRFYAAKGGTLPVAPPPPPAAPVPVAAAPAKPEVKTDAKKPDAKKADAKKPGAAKGSGK</sequence>
<dbReference type="PANTHER" id="PTHR10916:SF0">
    <property type="entry name" value="LARGE RIBOSOMAL SUBUNIT PROTEIN UL29C"/>
    <property type="match status" value="1"/>
</dbReference>
<dbReference type="InterPro" id="IPR036049">
    <property type="entry name" value="Ribosomal_uL29_sf"/>
</dbReference>
<keyword evidence="2 5" id="KW-0689">Ribosomal protein</keyword>
<evidence type="ECO:0000256" key="4">
    <source>
        <dbReference type="ARBA" id="ARBA00035204"/>
    </source>
</evidence>
<dbReference type="CDD" id="cd00427">
    <property type="entry name" value="Ribosomal_L29_HIP"/>
    <property type="match status" value="1"/>
</dbReference>